<evidence type="ECO:0000256" key="1">
    <source>
        <dbReference type="ARBA" id="ARBA00022737"/>
    </source>
</evidence>
<dbReference type="EMBL" id="FN648262">
    <property type="protein sequence ID" value="CBN79072.1"/>
    <property type="molecule type" value="Genomic_DNA"/>
</dbReference>
<feature type="compositionally biased region" description="Basic and acidic residues" evidence="4">
    <location>
        <begin position="180"/>
        <end position="192"/>
    </location>
</feature>
<dbReference type="InterPro" id="IPR013083">
    <property type="entry name" value="Znf_RING/FYVE/PHD"/>
</dbReference>
<dbReference type="SMART" id="SM00248">
    <property type="entry name" value="ANK"/>
    <property type="match status" value="1"/>
</dbReference>
<dbReference type="Pfam" id="PF00023">
    <property type="entry name" value="Ank"/>
    <property type="match status" value="1"/>
</dbReference>
<evidence type="ECO:0000256" key="2">
    <source>
        <dbReference type="ARBA" id="ARBA00023043"/>
    </source>
</evidence>
<name>D8LGQ2_ECTSI</name>
<gene>
    <name evidence="6" type="ORF">Esi_0176_0009</name>
</gene>
<dbReference type="PROSITE" id="PS50088">
    <property type="entry name" value="ANK_REPEAT"/>
    <property type="match status" value="1"/>
</dbReference>
<dbReference type="SMART" id="SM00504">
    <property type="entry name" value="Ubox"/>
    <property type="match status" value="1"/>
</dbReference>
<protein>
    <recommendedName>
        <fullName evidence="5">U-box domain-containing protein</fullName>
    </recommendedName>
</protein>
<dbReference type="OrthoDB" id="64997at2759"/>
<dbReference type="PANTHER" id="PTHR24171">
    <property type="entry name" value="ANKYRIN REPEAT DOMAIN-CONTAINING PROTEIN 39-RELATED"/>
    <property type="match status" value="1"/>
</dbReference>
<reference evidence="6 7" key="1">
    <citation type="journal article" date="2010" name="Nature">
        <title>The Ectocarpus genome and the independent evolution of multicellularity in brown algae.</title>
        <authorList>
            <person name="Cock J.M."/>
            <person name="Sterck L."/>
            <person name="Rouze P."/>
            <person name="Scornet D."/>
            <person name="Allen A.E."/>
            <person name="Amoutzias G."/>
            <person name="Anthouard V."/>
            <person name="Artiguenave F."/>
            <person name="Aury J.M."/>
            <person name="Badger J.H."/>
            <person name="Beszteri B."/>
            <person name="Billiau K."/>
            <person name="Bonnet E."/>
            <person name="Bothwell J.H."/>
            <person name="Bowler C."/>
            <person name="Boyen C."/>
            <person name="Brownlee C."/>
            <person name="Carrano C.J."/>
            <person name="Charrier B."/>
            <person name="Cho G.Y."/>
            <person name="Coelho S.M."/>
            <person name="Collen J."/>
            <person name="Corre E."/>
            <person name="Da Silva C."/>
            <person name="Delage L."/>
            <person name="Delaroque N."/>
            <person name="Dittami S.M."/>
            <person name="Doulbeau S."/>
            <person name="Elias M."/>
            <person name="Farnham G."/>
            <person name="Gachon C.M."/>
            <person name="Gschloessl B."/>
            <person name="Heesch S."/>
            <person name="Jabbari K."/>
            <person name="Jubin C."/>
            <person name="Kawai H."/>
            <person name="Kimura K."/>
            <person name="Kloareg B."/>
            <person name="Kupper F.C."/>
            <person name="Lang D."/>
            <person name="Le Bail A."/>
            <person name="Leblanc C."/>
            <person name="Lerouge P."/>
            <person name="Lohr M."/>
            <person name="Lopez P.J."/>
            <person name="Martens C."/>
            <person name="Maumus F."/>
            <person name="Michel G."/>
            <person name="Miranda-Saavedra D."/>
            <person name="Morales J."/>
            <person name="Moreau H."/>
            <person name="Motomura T."/>
            <person name="Nagasato C."/>
            <person name="Napoli C.A."/>
            <person name="Nelson D.R."/>
            <person name="Nyvall-Collen P."/>
            <person name="Peters A.F."/>
            <person name="Pommier C."/>
            <person name="Potin P."/>
            <person name="Poulain J."/>
            <person name="Quesneville H."/>
            <person name="Read B."/>
            <person name="Rensing S.A."/>
            <person name="Ritter A."/>
            <person name="Rousvoal S."/>
            <person name="Samanta M."/>
            <person name="Samson G."/>
            <person name="Schroeder D.C."/>
            <person name="Segurens B."/>
            <person name="Strittmatter M."/>
            <person name="Tonon T."/>
            <person name="Tregear J.W."/>
            <person name="Valentin K."/>
            <person name="von Dassow P."/>
            <person name="Yamagishi T."/>
            <person name="Van de Peer Y."/>
            <person name="Wincker P."/>
        </authorList>
    </citation>
    <scope>NUCLEOTIDE SEQUENCE [LARGE SCALE GENOMIC DNA]</scope>
    <source>
        <strain evidence="7">Ec32 / CCAP1310/4</strain>
    </source>
</reference>
<evidence type="ECO:0000256" key="3">
    <source>
        <dbReference type="PROSITE-ProRule" id="PRU00023"/>
    </source>
</evidence>
<feature type="repeat" description="ANK" evidence="3">
    <location>
        <begin position="15"/>
        <end position="47"/>
    </location>
</feature>
<dbReference type="InterPro" id="IPR003613">
    <property type="entry name" value="Ubox_domain"/>
</dbReference>
<dbReference type="AlphaFoldDB" id="D8LGQ2"/>
<feature type="domain" description="U-box" evidence="5">
    <location>
        <begin position="237"/>
        <end position="300"/>
    </location>
</feature>
<dbReference type="InterPro" id="IPR036770">
    <property type="entry name" value="Ankyrin_rpt-contain_sf"/>
</dbReference>
<dbReference type="InParanoid" id="D8LGQ2"/>
<evidence type="ECO:0000259" key="5">
    <source>
        <dbReference type="SMART" id="SM00504"/>
    </source>
</evidence>
<organism evidence="6 7">
    <name type="scientific">Ectocarpus siliculosus</name>
    <name type="common">Brown alga</name>
    <name type="synonym">Conferva siliculosa</name>
    <dbReference type="NCBI Taxonomy" id="2880"/>
    <lineage>
        <taxon>Eukaryota</taxon>
        <taxon>Sar</taxon>
        <taxon>Stramenopiles</taxon>
        <taxon>Ochrophyta</taxon>
        <taxon>PX clade</taxon>
        <taxon>Phaeophyceae</taxon>
        <taxon>Ectocarpales</taxon>
        <taxon>Ectocarpaceae</taxon>
        <taxon>Ectocarpus</taxon>
    </lineage>
</organism>
<evidence type="ECO:0000313" key="6">
    <source>
        <dbReference type="EMBL" id="CBN79072.1"/>
    </source>
</evidence>
<feature type="region of interest" description="Disordered" evidence="4">
    <location>
        <begin position="309"/>
        <end position="381"/>
    </location>
</feature>
<dbReference type="Gene3D" id="1.25.40.20">
    <property type="entry name" value="Ankyrin repeat-containing domain"/>
    <property type="match status" value="1"/>
</dbReference>
<dbReference type="SUPFAM" id="SSF57850">
    <property type="entry name" value="RING/U-box"/>
    <property type="match status" value="1"/>
</dbReference>
<dbReference type="SUPFAM" id="SSF48403">
    <property type="entry name" value="Ankyrin repeat"/>
    <property type="match status" value="1"/>
</dbReference>
<feature type="compositionally biased region" description="Low complexity" evidence="4">
    <location>
        <begin position="312"/>
        <end position="340"/>
    </location>
</feature>
<feature type="compositionally biased region" description="Gly residues" evidence="4">
    <location>
        <begin position="193"/>
        <end position="212"/>
    </location>
</feature>
<keyword evidence="7" id="KW-1185">Reference proteome</keyword>
<accession>D8LGQ2</accession>
<evidence type="ECO:0000313" key="7">
    <source>
        <dbReference type="Proteomes" id="UP000002630"/>
    </source>
</evidence>
<feature type="compositionally biased region" description="Low complexity" evidence="4">
    <location>
        <begin position="350"/>
        <end position="361"/>
    </location>
</feature>
<dbReference type="GO" id="GO:0085020">
    <property type="term" value="P:protein K6-linked ubiquitination"/>
    <property type="evidence" value="ECO:0007669"/>
    <property type="project" value="TreeGrafter"/>
</dbReference>
<evidence type="ECO:0000256" key="4">
    <source>
        <dbReference type="SAM" id="MobiDB-lite"/>
    </source>
</evidence>
<feature type="compositionally biased region" description="Low complexity" evidence="4">
    <location>
        <begin position="164"/>
        <end position="176"/>
    </location>
</feature>
<dbReference type="Proteomes" id="UP000002630">
    <property type="component" value="Linkage Group LG18"/>
</dbReference>
<dbReference type="STRING" id="2880.D8LGQ2"/>
<keyword evidence="1" id="KW-0677">Repeat</keyword>
<dbReference type="EMBL" id="FN649743">
    <property type="protein sequence ID" value="CBN79072.1"/>
    <property type="molecule type" value="Genomic_DNA"/>
</dbReference>
<dbReference type="PANTHER" id="PTHR24171:SF8">
    <property type="entry name" value="BRCA1-ASSOCIATED RING DOMAIN PROTEIN 1"/>
    <property type="match status" value="1"/>
</dbReference>
<dbReference type="InterPro" id="IPR002110">
    <property type="entry name" value="Ankyrin_rpt"/>
</dbReference>
<sequence>MLLENESDKDQPNGMGWTPLHEACYFNHLDTVQLLLVHGADPTIKNVQGAMPYNMTSFQPIRDLLREIGGEEAAKTMPTPTFSVCVNEQGQMFVRVTAGEADKEEEKAGGGGRGSAGGAAAKKASSPSRSRSPQGRAGSGGGGPEGGEVLHKGPMLGELPALGRPPVSSSSGGASPTAYDSKRDSEERRHDGAGVGGRGGGGAGDGAGGGPGMHEASRDSNSLGMPGETDEGQAPEGIICQLSKRVARDPVRTPYGHLFDRQMIGLWLSKQGSICPLTGQPLVEAELKADGKAKAEAKAWNDDLLAQKKHSATAASEGRGGSSSAAAANGAEGHSSSSGGERNGADLETPAPAKGAAAAAAGRERRGSKEAENNGDDIYDF</sequence>
<dbReference type="PROSITE" id="PS50297">
    <property type="entry name" value="ANK_REP_REGION"/>
    <property type="match status" value="1"/>
</dbReference>
<feature type="compositionally biased region" description="Low complexity" evidence="4">
    <location>
        <begin position="118"/>
        <end position="136"/>
    </location>
</feature>
<keyword evidence="2 3" id="KW-0040">ANK repeat</keyword>
<dbReference type="Gene3D" id="3.30.40.10">
    <property type="entry name" value="Zinc/RING finger domain, C3HC4 (zinc finger)"/>
    <property type="match status" value="1"/>
</dbReference>
<feature type="compositionally biased region" description="Gly residues" evidence="4">
    <location>
        <begin position="137"/>
        <end position="146"/>
    </location>
</feature>
<feature type="compositionally biased region" description="Basic and acidic residues" evidence="4">
    <location>
        <begin position="362"/>
        <end position="372"/>
    </location>
</feature>
<dbReference type="GO" id="GO:0004842">
    <property type="term" value="F:ubiquitin-protein transferase activity"/>
    <property type="evidence" value="ECO:0007669"/>
    <property type="project" value="InterPro"/>
</dbReference>
<dbReference type="Pfam" id="PF04564">
    <property type="entry name" value="U-box"/>
    <property type="match status" value="1"/>
</dbReference>
<proteinExistence type="predicted"/>
<feature type="region of interest" description="Disordered" evidence="4">
    <location>
        <begin position="100"/>
        <end position="237"/>
    </location>
</feature>